<dbReference type="Gene3D" id="3.40.190.10">
    <property type="entry name" value="Periplasmic binding protein-like II"/>
    <property type="match status" value="2"/>
</dbReference>
<name>A0A2Z5G318_9BACT</name>
<accession>A0A2Z5G318</accession>
<dbReference type="HAMAP" id="MF_00995">
    <property type="entry name" value="MqnA"/>
    <property type="match status" value="1"/>
</dbReference>
<organism evidence="5 6">
    <name type="scientific">Acidisarcina polymorpha</name>
    <dbReference type="NCBI Taxonomy" id="2211140"/>
    <lineage>
        <taxon>Bacteria</taxon>
        <taxon>Pseudomonadati</taxon>
        <taxon>Acidobacteriota</taxon>
        <taxon>Terriglobia</taxon>
        <taxon>Terriglobales</taxon>
        <taxon>Acidobacteriaceae</taxon>
        <taxon>Acidisarcina</taxon>
    </lineage>
</organism>
<dbReference type="UniPathway" id="UPA00079"/>
<evidence type="ECO:0000256" key="1">
    <source>
        <dbReference type="ARBA" id="ARBA00004863"/>
    </source>
</evidence>
<gene>
    <name evidence="4" type="primary">mqnA</name>
    <name evidence="5" type="ORF">ACPOL_3788</name>
</gene>
<evidence type="ECO:0000256" key="2">
    <source>
        <dbReference type="ARBA" id="ARBA00022428"/>
    </source>
</evidence>
<evidence type="ECO:0000313" key="6">
    <source>
        <dbReference type="Proteomes" id="UP000253606"/>
    </source>
</evidence>
<dbReference type="GO" id="GO:0016836">
    <property type="term" value="F:hydro-lyase activity"/>
    <property type="evidence" value="ECO:0007669"/>
    <property type="project" value="UniProtKB-UniRule"/>
</dbReference>
<dbReference type="InterPro" id="IPR003773">
    <property type="entry name" value="Menaquinone_biosynth"/>
</dbReference>
<keyword evidence="2 4" id="KW-0474">Menaquinone biosynthesis</keyword>
<comment type="pathway">
    <text evidence="1 4">Quinol/quinone metabolism; menaquinone biosynthesis.</text>
</comment>
<dbReference type="InterPro" id="IPR030868">
    <property type="entry name" value="MqnA"/>
</dbReference>
<dbReference type="Proteomes" id="UP000253606">
    <property type="component" value="Chromosome"/>
</dbReference>
<dbReference type="Pfam" id="PF02621">
    <property type="entry name" value="VitK2_biosynth"/>
    <property type="match status" value="1"/>
</dbReference>
<dbReference type="EMBL" id="CP030840">
    <property type="protein sequence ID" value="AXC13067.1"/>
    <property type="molecule type" value="Genomic_DNA"/>
</dbReference>
<dbReference type="CDD" id="cd13634">
    <property type="entry name" value="PBP2_Sco4506"/>
    <property type="match status" value="1"/>
</dbReference>
<protein>
    <recommendedName>
        <fullName evidence="4">Chorismate dehydratase</fullName>
        <ecNumber evidence="4">4.2.1.151</ecNumber>
    </recommendedName>
    <alternativeName>
        <fullName evidence="4">Menaquinone biosynthetic enzyme MqnA</fullName>
    </alternativeName>
</protein>
<comment type="catalytic activity">
    <reaction evidence="4">
        <text>chorismate = 3-[(1-carboxyvinyl)-oxy]benzoate + H2O</text>
        <dbReference type="Rhea" id="RHEA:40051"/>
        <dbReference type="ChEBI" id="CHEBI:15377"/>
        <dbReference type="ChEBI" id="CHEBI:29748"/>
        <dbReference type="ChEBI" id="CHEBI:76981"/>
        <dbReference type="EC" id="4.2.1.151"/>
    </reaction>
</comment>
<keyword evidence="3 4" id="KW-0456">Lyase</keyword>
<comment type="function">
    <text evidence="4">Catalyzes the dehydration of chorismate into 3-[(1-carboxyvinyl)oxy]benzoate, a step in the biosynthesis of menaquinone (MK, vitamin K2).</text>
</comment>
<dbReference type="AlphaFoldDB" id="A0A2Z5G318"/>
<dbReference type="RefSeq" id="WP_236656843.1">
    <property type="nucleotide sequence ID" value="NZ_CP030840.1"/>
</dbReference>
<evidence type="ECO:0000313" key="5">
    <source>
        <dbReference type="EMBL" id="AXC13067.1"/>
    </source>
</evidence>
<reference evidence="5 6" key="1">
    <citation type="journal article" date="2018" name="Front. Microbiol.">
        <title>Hydrolytic Capabilities as a Key to Environmental Success: Chitinolytic and Cellulolytic Acidobacteria From Acidic Sub-arctic Soils and Boreal Peatlands.</title>
        <authorList>
            <person name="Belova S.E."/>
            <person name="Ravin N.V."/>
            <person name="Pankratov T.A."/>
            <person name="Rakitin A.L."/>
            <person name="Ivanova A.A."/>
            <person name="Beletsky A.V."/>
            <person name="Mardanov A.V."/>
            <person name="Sinninghe Damste J.S."/>
            <person name="Dedysh S.N."/>
        </authorList>
    </citation>
    <scope>NUCLEOTIDE SEQUENCE [LARGE SCALE GENOMIC DNA]</scope>
    <source>
        <strain evidence="5 6">SBC82</strain>
    </source>
</reference>
<evidence type="ECO:0000256" key="3">
    <source>
        <dbReference type="ARBA" id="ARBA00023239"/>
    </source>
</evidence>
<dbReference type="GO" id="GO:0009234">
    <property type="term" value="P:menaquinone biosynthetic process"/>
    <property type="evidence" value="ECO:0007669"/>
    <property type="project" value="UniProtKB-UniRule"/>
</dbReference>
<sequence>MNTSSSARLRLAAIDFLNPAPLMWDFEHEPEKSRLAERYDIRYSTPSRCAEDLFTGQADIGLVPAAAYAIDPTMLIIPGCTIAAKGNIRSILLVTRESGPGAAQTVAMDTSSLTSAAYTEILFRKYWNPQARFIPVEPQLDKMLRIADAALLIGDPALIALEDSQARADRTGEELLYIDLAREWQQKTGVPWVSAFWTMRADALKGTSLSREELVADFVHSRNHGLTHIDDLVEEWASRIALSKSIIRAYLTENIHYVLDQACKDGLRTFFRYAHEYSVLPEEPELNFM</sequence>
<proteinExistence type="inferred from homology"/>
<dbReference type="PANTHER" id="PTHR37690">
    <property type="entry name" value="CHORISMATE DEHYDRATASE"/>
    <property type="match status" value="1"/>
</dbReference>
<dbReference type="PANTHER" id="PTHR37690:SF1">
    <property type="entry name" value="CHORISMATE DEHYDRATASE"/>
    <property type="match status" value="1"/>
</dbReference>
<dbReference type="KEGG" id="abas:ACPOL_3788"/>
<evidence type="ECO:0000256" key="4">
    <source>
        <dbReference type="HAMAP-Rule" id="MF_00995"/>
    </source>
</evidence>
<keyword evidence="6" id="KW-1185">Reference proteome</keyword>
<dbReference type="EC" id="4.2.1.151" evidence="4"/>
<comment type="similarity">
    <text evidence="4">Belongs to the MqnA/MqnD family. MqnA subfamily.</text>
</comment>
<dbReference type="SUPFAM" id="SSF53850">
    <property type="entry name" value="Periplasmic binding protein-like II"/>
    <property type="match status" value="1"/>
</dbReference>